<protein>
    <recommendedName>
        <fullName evidence="1">SpoVT-AbrB domain-containing protein</fullName>
    </recommendedName>
</protein>
<dbReference type="Proteomes" id="UP000037109">
    <property type="component" value="Unassembled WGS sequence"/>
</dbReference>
<accession>A0A0M0GD76</accession>
<dbReference type="PATRIC" id="fig|1459.3.peg.2454"/>
<evidence type="ECO:0000313" key="3">
    <source>
        <dbReference type="Proteomes" id="UP000037109"/>
    </source>
</evidence>
<feature type="domain" description="SpoVT-AbrB" evidence="1">
    <location>
        <begin position="8"/>
        <end position="53"/>
    </location>
</feature>
<dbReference type="Pfam" id="PF04014">
    <property type="entry name" value="MazE_antitoxin"/>
    <property type="match status" value="1"/>
</dbReference>
<organism evidence="2 3">
    <name type="scientific">Sporosarcina globispora</name>
    <name type="common">Bacillus globisporus</name>
    <dbReference type="NCBI Taxonomy" id="1459"/>
    <lineage>
        <taxon>Bacteria</taxon>
        <taxon>Bacillati</taxon>
        <taxon>Bacillota</taxon>
        <taxon>Bacilli</taxon>
        <taxon>Bacillales</taxon>
        <taxon>Caryophanaceae</taxon>
        <taxon>Sporosarcina</taxon>
    </lineage>
</organism>
<gene>
    <name evidence="2" type="ORF">AF332_11460</name>
</gene>
<dbReference type="AlphaFoldDB" id="A0A0M0GD76"/>
<keyword evidence="3" id="KW-1185">Reference proteome</keyword>
<dbReference type="OrthoDB" id="582905at2"/>
<name>A0A0M0GD76_SPOGL</name>
<dbReference type="GO" id="GO:0003677">
    <property type="term" value="F:DNA binding"/>
    <property type="evidence" value="ECO:0007669"/>
    <property type="project" value="InterPro"/>
</dbReference>
<evidence type="ECO:0000259" key="1">
    <source>
        <dbReference type="SMART" id="SM00966"/>
    </source>
</evidence>
<dbReference type="InterPro" id="IPR037914">
    <property type="entry name" value="SpoVT-AbrB_sf"/>
</dbReference>
<comment type="caution">
    <text evidence="2">The sequence shown here is derived from an EMBL/GenBank/DDBJ whole genome shotgun (WGS) entry which is preliminary data.</text>
</comment>
<proteinExistence type="predicted"/>
<dbReference type="EMBL" id="LGUF01000007">
    <property type="protein sequence ID" value="KON87381.1"/>
    <property type="molecule type" value="Genomic_DNA"/>
</dbReference>
<dbReference type="RefSeq" id="WP_053434729.1">
    <property type="nucleotide sequence ID" value="NZ_LGUF01000007.1"/>
</dbReference>
<dbReference type="InterPro" id="IPR007159">
    <property type="entry name" value="SpoVT-AbrB_dom"/>
</dbReference>
<dbReference type="SMART" id="SM00966">
    <property type="entry name" value="SpoVT_AbrB"/>
    <property type="match status" value="1"/>
</dbReference>
<evidence type="ECO:0000313" key="2">
    <source>
        <dbReference type="EMBL" id="KON87381.1"/>
    </source>
</evidence>
<dbReference type="SUPFAM" id="SSF89447">
    <property type="entry name" value="AbrB/MazE/MraZ-like"/>
    <property type="match status" value="1"/>
</dbReference>
<reference evidence="3" key="1">
    <citation type="submission" date="2015-07" db="EMBL/GenBank/DDBJ databases">
        <title>Fjat-10036 dsm4.</title>
        <authorList>
            <person name="Liu B."/>
            <person name="Wang J."/>
            <person name="Zhu Y."/>
            <person name="Liu G."/>
            <person name="Chen Q."/>
            <person name="Chen Z."/>
            <person name="Lan J."/>
            <person name="Che J."/>
            <person name="Ge C."/>
            <person name="Shi H."/>
            <person name="Pan Z."/>
            <person name="Liu X."/>
        </authorList>
    </citation>
    <scope>NUCLEOTIDE SEQUENCE [LARGE SCALE GENOMIC DNA]</scope>
    <source>
        <strain evidence="3">DSM 4</strain>
    </source>
</reference>
<dbReference type="Gene3D" id="2.10.260.10">
    <property type="match status" value="1"/>
</dbReference>
<sequence length="75" mass="8743">MEVERKIRKIGNSSGIILPTDYLRYIGVEIGDTVYITMEENEIRIRSEKGKETNDEFKDKVLAIIEEYMGKEESK</sequence>